<evidence type="ECO:0000259" key="11">
    <source>
        <dbReference type="PROSITE" id="PS50113"/>
    </source>
</evidence>
<evidence type="ECO:0000256" key="2">
    <source>
        <dbReference type="ARBA" id="ARBA00012438"/>
    </source>
</evidence>
<keyword evidence="4" id="KW-0808">Transferase</keyword>
<keyword evidence="5" id="KW-0547">Nucleotide-binding</keyword>
<keyword evidence="13" id="KW-1185">Reference proteome</keyword>
<comment type="caution">
    <text evidence="12">The sequence shown here is derived from an EMBL/GenBank/DDBJ whole genome shotgun (WGS) entry which is preliminary data.</text>
</comment>
<dbReference type="RefSeq" id="WP_275473877.1">
    <property type="nucleotide sequence ID" value="NZ_CP162940.1"/>
</dbReference>
<dbReference type="PROSITE" id="PS50109">
    <property type="entry name" value="HIS_KIN"/>
    <property type="match status" value="1"/>
</dbReference>
<dbReference type="InterPro" id="IPR036097">
    <property type="entry name" value="HisK_dim/P_sf"/>
</dbReference>
<dbReference type="InterPro" id="IPR003594">
    <property type="entry name" value="HATPase_dom"/>
</dbReference>
<keyword evidence="6" id="KW-0418">Kinase</keyword>
<evidence type="ECO:0000256" key="6">
    <source>
        <dbReference type="ARBA" id="ARBA00022777"/>
    </source>
</evidence>
<dbReference type="PROSITE" id="PS50112">
    <property type="entry name" value="PAS"/>
    <property type="match status" value="2"/>
</dbReference>
<evidence type="ECO:0000256" key="7">
    <source>
        <dbReference type="ARBA" id="ARBA00022840"/>
    </source>
</evidence>
<reference evidence="12 13" key="1">
    <citation type="journal article" date="2024" name="Int. J. Mol. Sci.">
        <title>Exploration of Alicyclobacillus spp. Genome in Search of Antibiotic Resistance.</title>
        <authorList>
            <person name="Bucka-Kolendo J."/>
            <person name="Kiousi D.E."/>
            <person name="Dekowska A."/>
            <person name="Mikolajczuk-Szczyrba A."/>
            <person name="Karadedos D.M."/>
            <person name="Michael P."/>
            <person name="Galanis A."/>
            <person name="Sokolowska B."/>
        </authorList>
    </citation>
    <scope>NUCLEOTIDE SEQUENCE [LARGE SCALE GENOMIC DNA]</scope>
    <source>
        <strain evidence="12 13">KKP 3000</strain>
    </source>
</reference>
<dbReference type="Gene3D" id="3.30.450.20">
    <property type="entry name" value="PAS domain"/>
    <property type="match status" value="3"/>
</dbReference>
<dbReference type="InterPro" id="IPR036890">
    <property type="entry name" value="HATPase_C_sf"/>
</dbReference>
<dbReference type="NCBIfam" id="TIGR00229">
    <property type="entry name" value="sensory_box"/>
    <property type="match status" value="2"/>
</dbReference>
<dbReference type="EC" id="2.7.13.3" evidence="2"/>
<feature type="domain" description="PAC" evidence="11">
    <location>
        <begin position="75"/>
        <end position="127"/>
    </location>
</feature>
<dbReference type="CDD" id="cd00130">
    <property type="entry name" value="PAS"/>
    <property type="match status" value="2"/>
</dbReference>
<evidence type="ECO:0000313" key="12">
    <source>
        <dbReference type="EMBL" id="MFB5191261.1"/>
    </source>
</evidence>
<comment type="catalytic activity">
    <reaction evidence="1">
        <text>ATP + protein L-histidine = ADP + protein N-phospho-L-histidine.</text>
        <dbReference type="EC" id="2.7.13.3"/>
    </reaction>
</comment>
<dbReference type="Proteomes" id="UP001579974">
    <property type="component" value="Unassembled WGS sequence"/>
</dbReference>
<keyword evidence="3" id="KW-0597">Phosphoprotein</keyword>
<dbReference type="SMART" id="SM00388">
    <property type="entry name" value="HisKA"/>
    <property type="match status" value="1"/>
</dbReference>
<dbReference type="InterPro" id="IPR000014">
    <property type="entry name" value="PAS"/>
</dbReference>
<accession>A0ABV5AGB9</accession>
<evidence type="ECO:0000256" key="1">
    <source>
        <dbReference type="ARBA" id="ARBA00000085"/>
    </source>
</evidence>
<dbReference type="SUPFAM" id="SSF55874">
    <property type="entry name" value="ATPase domain of HSP90 chaperone/DNA topoisomerase II/histidine kinase"/>
    <property type="match status" value="1"/>
</dbReference>
<feature type="domain" description="PAS" evidence="10">
    <location>
        <begin position="1"/>
        <end position="72"/>
    </location>
</feature>
<dbReference type="PANTHER" id="PTHR43304">
    <property type="entry name" value="PHYTOCHROME-LIKE PROTEIN CPH1"/>
    <property type="match status" value="1"/>
</dbReference>
<dbReference type="Pfam" id="PF00512">
    <property type="entry name" value="HisKA"/>
    <property type="match status" value="1"/>
</dbReference>
<dbReference type="PRINTS" id="PR00344">
    <property type="entry name" value="BCTRLSENSOR"/>
</dbReference>
<evidence type="ECO:0000256" key="5">
    <source>
        <dbReference type="ARBA" id="ARBA00022741"/>
    </source>
</evidence>
<feature type="domain" description="Histidine kinase" evidence="9">
    <location>
        <begin position="387"/>
        <end position="591"/>
    </location>
</feature>
<dbReference type="PANTHER" id="PTHR43304:SF1">
    <property type="entry name" value="PAC DOMAIN-CONTAINING PROTEIN"/>
    <property type="match status" value="1"/>
</dbReference>
<dbReference type="InterPro" id="IPR052162">
    <property type="entry name" value="Sensor_kinase/Photoreceptor"/>
</dbReference>
<evidence type="ECO:0000313" key="13">
    <source>
        <dbReference type="Proteomes" id="UP001579974"/>
    </source>
</evidence>
<dbReference type="InterPro" id="IPR001610">
    <property type="entry name" value="PAC"/>
</dbReference>
<proteinExistence type="predicted"/>
<dbReference type="InterPro" id="IPR005467">
    <property type="entry name" value="His_kinase_dom"/>
</dbReference>
<protein>
    <recommendedName>
        <fullName evidence="2">histidine kinase</fullName>
        <ecNumber evidence="2">2.7.13.3</ecNumber>
    </recommendedName>
</protein>
<dbReference type="InterPro" id="IPR000700">
    <property type="entry name" value="PAS-assoc_C"/>
</dbReference>
<dbReference type="Pfam" id="PF02518">
    <property type="entry name" value="HATPase_c"/>
    <property type="match status" value="1"/>
</dbReference>
<evidence type="ECO:0000256" key="3">
    <source>
        <dbReference type="ARBA" id="ARBA00022553"/>
    </source>
</evidence>
<dbReference type="SMART" id="SM00091">
    <property type="entry name" value="PAS"/>
    <property type="match status" value="2"/>
</dbReference>
<dbReference type="InterPro" id="IPR004358">
    <property type="entry name" value="Sig_transdc_His_kin-like_C"/>
</dbReference>
<dbReference type="Pfam" id="PF08447">
    <property type="entry name" value="PAS_3"/>
    <property type="match status" value="3"/>
</dbReference>
<dbReference type="InterPro" id="IPR035965">
    <property type="entry name" value="PAS-like_dom_sf"/>
</dbReference>
<feature type="domain" description="PAS" evidence="10">
    <location>
        <begin position="271"/>
        <end position="320"/>
    </location>
</feature>
<dbReference type="SUPFAM" id="SSF55785">
    <property type="entry name" value="PYP-like sensor domain (PAS domain)"/>
    <property type="match status" value="3"/>
</dbReference>
<gene>
    <name evidence="12" type="ORF">KKP3000_000031</name>
</gene>
<dbReference type="InterPro" id="IPR003661">
    <property type="entry name" value="HisK_dim/P_dom"/>
</dbReference>
<feature type="domain" description="PAC" evidence="11">
    <location>
        <begin position="194"/>
        <end position="245"/>
    </location>
</feature>
<dbReference type="EMBL" id="JBDXSU010000010">
    <property type="protein sequence ID" value="MFB5191261.1"/>
    <property type="molecule type" value="Genomic_DNA"/>
</dbReference>
<name>A0ABV5AGB9_9BACL</name>
<dbReference type="SUPFAM" id="SSF47384">
    <property type="entry name" value="Homodimeric domain of signal transducing histidine kinase"/>
    <property type="match status" value="1"/>
</dbReference>
<evidence type="ECO:0000259" key="10">
    <source>
        <dbReference type="PROSITE" id="PS50112"/>
    </source>
</evidence>
<evidence type="ECO:0000256" key="4">
    <source>
        <dbReference type="ARBA" id="ARBA00022679"/>
    </source>
</evidence>
<dbReference type="Gene3D" id="1.10.287.130">
    <property type="match status" value="1"/>
</dbReference>
<keyword evidence="7" id="KW-0067">ATP-binding</keyword>
<dbReference type="Gene3D" id="3.30.565.10">
    <property type="entry name" value="Histidine kinase-like ATPase, C-terminal domain"/>
    <property type="match status" value="1"/>
</dbReference>
<sequence>MTSDVYGLIEQNIQDVIWIQTTDGAFEYVSPSVYHLLGYQPFELIGTSIWKMVHPQDIEYLDDAISEVQGGKDVGLFTCRVRHRNGRYLWFENRCKVIHSDTVRGGRVLGVARDITDRKRMEDRLVWAERIAHVGSWEWDVLESALSWSDEMYRIFGFDDYVPISVSRFLAHVHPSDRSRVIESIQHVNTGDRYSVDFRVIRPSGELRYVHAQGEIVYEGQAIRTVFGSLQDITEYKRIEEALRTSKDNLKLAQKIAHLGHWDWDIVNDDMYWSDEVYRLAGLPPGERAIGSLAEFVDVFVHPEDRAYVNQSVTAALCGSPYDLEYRALRADGLYRLVHVIGETAFNSDGEAIRLFGTVQDITVQRQTEELLRTSEKLSVAGQLAAGIAHEIRNPLTVLKGFVQILSCKAQGKDKQYFGLMKSELSRIEAIVSELLFLAKPQCTTFQRQDIRVILDEVLTLLGSEATMNCISISALLDSDLPLINCEANQLKQVFINIIKNAIEAMPDGGQISISSTIQNGGVCLRFTDEGEGIPPQSLAKIGEPFYTTKPDGTGLGVMVSQKIILAHNGTMNISSLVGQGTTVTVFLPAV</sequence>
<evidence type="ECO:0000259" key="9">
    <source>
        <dbReference type="PROSITE" id="PS50109"/>
    </source>
</evidence>
<dbReference type="SMART" id="SM00086">
    <property type="entry name" value="PAC"/>
    <property type="match status" value="3"/>
</dbReference>
<dbReference type="Gene3D" id="2.10.70.100">
    <property type="match status" value="2"/>
</dbReference>
<keyword evidence="8" id="KW-0902">Two-component regulatory system</keyword>
<dbReference type="CDD" id="cd00082">
    <property type="entry name" value="HisKA"/>
    <property type="match status" value="1"/>
</dbReference>
<dbReference type="PROSITE" id="PS50113">
    <property type="entry name" value="PAC"/>
    <property type="match status" value="3"/>
</dbReference>
<dbReference type="InterPro" id="IPR013655">
    <property type="entry name" value="PAS_fold_3"/>
</dbReference>
<dbReference type="SMART" id="SM00387">
    <property type="entry name" value="HATPase_c"/>
    <property type="match status" value="1"/>
</dbReference>
<evidence type="ECO:0000256" key="8">
    <source>
        <dbReference type="ARBA" id="ARBA00023012"/>
    </source>
</evidence>
<organism evidence="12 13">
    <name type="scientific">Alicyclobacillus fastidiosus</name>
    <dbReference type="NCBI Taxonomy" id="392011"/>
    <lineage>
        <taxon>Bacteria</taxon>
        <taxon>Bacillati</taxon>
        <taxon>Bacillota</taxon>
        <taxon>Bacilli</taxon>
        <taxon>Bacillales</taxon>
        <taxon>Alicyclobacillaceae</taxon>
        <taxon>Alicyclobacillus</taxon>
    </lineage>
</organism>
<feature type="domain" description="PAC" evidence="11">
    <location>
        <begin position="322"/>
        <end position="374"/>
    </location>
</feature>